<sequence length="541" mass="58442">MNDTASAQQEMPARTTAWSPLRIPLFRALWLATIASSIGTWMHEIGAGWLMTSLSPTPVMVALVQTATTLPLLLLALPSGALADIIDRRRYLLFVQLWLAAVATVLGVLTVTGITTAWMLVMLTFAMGIGVAMMMPAWAAVTPEIVPRVELQNAIALNSMGMNVARAIGPAVAGIIVSLAGTGVVFLLNAVSFFAVMVVLYRWRRDVQASSLPGERFLSALRTGWRFARHHGPLHGAIFRGMGFFVFASASWALLPLIARVRVGGGPDTFGILVASIGAGAVAGALLLPRLRRSLSRDGLITAGTLLYASSMLALAWLTRLPALVPAMFASGIAWIAVLSSLQVSAQLALPDWVRSRGLAVFMATFMGSMALGSLGWGAVAQASSIPLALTLAAAGAMAAAALTRRWPVSGVEDIDLSPSMHWPEPNVHGGIRPDRGPVMVTVRYQVDPDKRGAFLRCIRETGRRRQRDGAFGWGIVEDTEHPHLFMEYFMGESWLEHLRQHERVTGADRELRDRLHAQLKPGTEPVIEHYIAPDRGEEST</sequence>
<dbReference type="AlphaFoldDB" id="A0AAW9R7T1"/>
<feature type="domain" description="Major facilitator superfamily (MFS) profile" evidence="8">
    <location>
        <begin position="25"/>
        <end position="411"/>
    </location>
</feature>
<keyword evidence="4 7" id="KW-0812">Transmembrane</keyword>
<protein>
    <submittedName>
        <fullName evidence="9">MFS transporter</fullName>
    </submittedName>
</protein>
<evidence type="ECO:0000256" key="5">
    <source>
        <dbReference type="ARBA" id="ARBA00022989"/>
    </source>
</evidence>
<dbReference type="Pfam" id="PF05977">
    <property type="entry name" value="MFS_3"/>
    <property type="match status" value="1"/>
</dbReference>
<dbReference type="GO" id="GO:0005886">
    <property type="term" value="C:plasma membrane"/>
    <property type="evidence" value="ECO:0007669"/>
    <property type="project" value="UniProtKB-SubCell"/>
</dbReference>
<feature type="transmembrane region" description="Helical" evidence="7">
    <location>
        <begin position="117"/>
        <end position="139"/>
    </location>
</feature>
<feature type="transmembrane region" description="Helical" evidence="7">
    <location>
        <begin position="21"/>
        <end position="39"/>
    </location>
</feature>
<name>A0AAW9R7T1_9GAMM</name>
<dbReference type="Gene3D" id="1.20.1250.20">
    <property type="entry name" value="MFS general substrate transporter like domains"/>
    <property type="match status" value="1"/>
</dbReference>
<evidence type="ECO:0000313" key="10">
    <source>
        <dbReference type="Proteomes" id="UP001359886"/>
    </source>
</evidence>
<keyword evidence="3" id="KW-1003">Cell membrane</keyword>
<evidence type="ECO:0000256" key="7">
    <source>
        <dbReference type="SAM" id="Phobius"/>
    </source>
</evidence>
<dbReference type="PANTHER" id="PTHR23513">
    <property type="entry name" value="INTEGRAL MEMBRANE EFFLUX PROTEIN-RELATED"/>
    <property type="match status" value="1"/>
</dbReference>
<reference evidence="9 10" key="1">
    <citation type="submission" date="2024-02" db="EMBL/GenBank/DDBJ databases">
        <title>A novel Wenzhouxiangellaceae bacterium, isolated from coastal sediments.</title>
        <authorList>
            <person name="Du Z.-J."/>
            <person name="Ye Y.-Q."/>
            <person name="Zhang X.-Y."/>
        </authorList>
    </citation>
    <scope>NUCLEOTIDE SEQUENCE [LARGE SCALE GENOMIC DNA]</scope>
    <source>
        <strain evidence="9 10">CH-27</strain>
    </source>
</reference>
<dbReference type="InterPro" id="IPR010290">
    <property type="entry name" value="TM_effector"/>
</dbReference>
<dbReference type="EMBL" id="JAZHOG010000004">
    <property type="protein sequence ID" value="MEJ8567332.1"/>
    <property type="molecule type" value="Genomic_DNA"/>
</dbReference>
<feature type="transmembrane region" description="Helical" evidence="7">
    <location>
        <begin position="324"/>
        <end position="346"/>
    </location>
</feature>
<dbReference type="PANTHER" id="PTHR23513:SF11">
    <property type="entry name" value="STAPHYLOFERRIN A TRANSPORTER"/>
    <property type="match status" value="1"/>
</dbReference>
<evidence type="ECO:0000256" key="6">
    <source>
        <dbReference type="ARBA" id="ARBA00023136"/>
    </source>
</evidence>
<dbReference type="InterPro" id="IPR020846">
    <property type="entry name" value="MFS_dom"/>
</dbReference>
<proteinExistence type="predicted"/>
<accession>A0AAW9R7T1</accession>
<evidence type="ECO:0000256" key="3">
    <source>
        <dbReference type="ARBA" id="ARBA00022475"/>
    </source>
</evidence>
<dbReference type="CDD" id="cd06173">
    <property type="entry name" value="MFS_MefA_like"/>
    <property type="match status" value="1"/>
</dbReference>
<evidence type="ECO:0000256" key="1">
    <source>
        <dbReference type="ARBA" id="ARBA00004651"/>
    </source>
</evidence>
<gene>
    <name evidence="9" type="ORF">V3330_06805</name>
</gene>
<dbReference type="RefSeq" id="WP_354694658.1">
    <property type="nucleotide sequence ID" value="NZ_JAZHOG010000004.1"/>
</dbReference>
<feature type="transmembrane region" description="Helical" evidence="7">
    <location>
        <begin position="151"/>
        <end position="169"/>
    </location>
</feature>
<evidence type="ECO:0000256" key="2">
    <source>
        <dbReference type="ARBA" id="ARBA00022448"/>
    </source>
</evidence>
<feature type="transmembrane region" description="Helical" evidence="7">
    <location>
        <begin position="237"/>
        <end position="258"/>
    </location>
</feature>
<dbReference type="GO" id="GO:0022857">
    <property type="term" value="F:transmembrane transporter activity"/>
    <property type="evidence" value="ECO:0007669"/>
    <property type="project" value="InterPro"/>
</dbReference>
<feature type="transmembrane region" description="Helical" evidence="7">
    <location>
        <begin position="91"/>
        <end position="111"/>
    </location>
</feature>
<evidence type="ECO:0000259" key="8">
    <source>
        <dbReference type="PROSITE" id="PS50850"/>
    </source>
</evidence>
<evidence type="ECO:0000256" key="4">
    <source>
        <dbReference type="ARBA" id="ARBA00022692"/>
    </source>
</evidence>
<evidence type="ECO:0000313" key="9">
    <source>
        <dbReference type="EMBL" id="MEJ8567332.1"/>
    </source>
</evidence>
<keyword evidence="10" id="KW-1185">Reference proteome</keyword>
<feature type="transmembrane region" description="Helical" evidence="7">
    <location>
        <begin position="358"/>
        <end position="380"/>
    </location>
</feature>
<keyword evidence="6 7" id="KW-0472">Membrane</keyword>
<feature type="transmembrane region" description="Helical" evidence="7">
    <location>
        <begin position="300"/>
        <end position="318"/>
    </location>
</feature>
<keyword evidence="2" id="KW-0813">Transport</keyword>
<dbReference type="SUPFAM" id="SSF103473">
    <property type="entry name" value="MFS general substrate transporter"/>
    <property type="match status" value="1"/>
</dbReference>
<keyword evidence="5 7" id="KW-1133">Transmembrane helix</keyword>
<dbReference type="InterPro" id="IPR036259">
    <property type="entry name" value="MFS_trans_sf"/>
</dbReference>
<dbReference type="Proteomes" id="UP001359886">
    <property type="component" value="Unassembled WGS sequence"/>
</dbReference>
<feature type="transmembrane region" description="Helical" evidence="7">
    <location>
        <begin position="175"/>
        <end position="201"/>
    </location>
</feature>
<comment type="caution">
    <text evidence="9">The sequence shown here is derived from an EMBL/GenBank/DDBJ whole genome shotgun (WGS) entry which is preliminary data.</text>
</comment>
<organism evidence="9 10">
    <name type="scientific">Elongatibacter sediminis</name>
    <dbReference type="NCBI Taxonomy" id="3119006"/>
    <lineage>
        <taxon>Bacteria</taxon>
        <taxon>Pseudomonadati</taxon>
        <taxon>Pseudomonadota</taxon>
        <taxon>Gammaproteobacteria</taxon>
        <taxon>Chromatiales</taxon>
        <taxon>Wenzhouxiangellaceae</taxon>
        <taxon>Elongatibacter</taxon>
    </lineage>
</organism>
<feature type="transmembrane region" description="Helical" evidence="7">
    <location>
        <begin position="270"/>
        <end position="288"/>
    </location>
</feature>
<dbReference type="PROSITE" id="PS50850">
    <property type="entry name" value="MFS"/>
    <property type="match status" value="1"/>
</dbReference>
<feature type="transmembrane region" description="Helical" evidence="7">
    <location>
        <begin position="59"/>
        <end position="79"/>
    </location>
</feature>
<comment type="subcellular location">
    <subcellularLocation>
        <location evidence="1">Cell membrane</location>
        <topology evidence="1">Multi-pass membrane protein</topology>
    </subcellularLocation>
</comment>